<evidence type="ECO:0000313" key="1">
    <source>
        <dbReference type="EMBL" id="JAV45350.1"/>
    </source>
</evidence>
<sequence length="66" mass="7424">MSTTALLRRVSAPRGLDDEALTKDQARRASTRVPNELRRRQRLVESEIERLGLTATGEVSVYGKIE</sequence>
<dbReference type="AlphaFoldDB" id="A0A1S8ACY0"/>
<name>A0A1S8ACY0_CITLI</name>
<reference evidence="1" key="1">
    <citation type="submission" date="2016-12" db="EMBL/GenBank/DDBJ databases">
        <title>Transcriptomic, proteomic, and metabolomic analysis of Citrus limon response to graft inoculation by Candidatus Liberibacter asiaticus.</title>
        <authorList>
            <person name="Ramsey J."/>
            <person name="Chin E."/>
            <person name="Chavez J."/>
            <person name="Saha S."/>
            <person name="Mischuk D."/>
            <person name="Mahoney J."/>
            <person name="Mohr J."/>
            <person name="Robison F."/>
            <person name="Godfrey K."/>
            <person name="Levesque C."/>
            <person name="Foster L."/>
            <person name="Xu Y."/>
            <person name="Strickler S."/>
            <person name="Fernandez-Pozo N."/>
            <person name="Polek M.L."/>
            <person name="Giovannoni J."/>
            <person name="Mueller L.A."/>
            <person name="Slupsky C."/>
            <person name="Bruce J."/>
            <person name="Cilia M."/>
        </authorList>
    </citation>
    <scope>NUCLEOTIDE SEQUENCE</scope>
</reference>
<organism evidence="1">
    <name type="scientific">Citrus limon</name>
    <name type="common">Lemon</name>
    <name type="synonym">Citrus medica var. limon</name>
    <dbReference type="NCBI Taxonomy" id="2708"/>
    <lineage>
        <taxon>Eukaryota</taxon>
        <taxon>Viridiplantae</taxon>
        <taxon>Streptophyta</taxon>
        <taxon>Embryophyta</taxon>
        <taxon>Tracheophyta</taxon>
        <taxon>Spermatophyta</taxon>
        <taxon>Magnoliopsida</taxon>
        <taxon>eudicotyledons</taxon>
        <taxon>Gunneridae</taxon>
        <taxon>Pentapetalae</taxon>
        <taxon>rosids</taxon>
        <taxon>malvids</taxon>
        <taxon>Sapindales</taxon>
        <taxon>Rutaceae</taxon>
        <taxon>Aurantioideae</taxon>
        <taxon>Citrus</taxon>
    </lineage>
</organism>
<protein>
    <submittedName>
        <fullName evidence="1">Uncharacterized protein</fullName>
    </submittedName>
</protein>
<accession>A0A1S8ACY0</accession>
<proteinExistence type="predicted"/>
<dbReference type="EMBL" id="GFAY01000300">
    <property type="protein sequence ID" value="JAV45350.1"/>
    <property type="molecule type" value="Transcribed_RNA"/>
</dbReference>